<feature type="domain" description="IrrE N-terminal-like" evidence="1">
    <location>
        <begin position="99"/>
        <end position="197"/>
    </location>
</feature>
<dbReference type="PANTHER" id="PTHR43236:SF2">
    <property type="entry name" value="BLL0069 PROTEIN"/>
    <property type="match status" value="1"/>
</dbReference>
<evidence type="ECO:0000259" key="1">
    <source>
        <dbReference type="Pfam" id="PF06114"/>
    </source>
</evidence>
<protein>
    <recommendedName>
        <fullName evidence="1">IrrE N-terminal-like domain-containing protein</fullName>
    </recommendedName>
</protein>
<dbReference type="EMBL" id="CDRZ01000021">
    <property type="protein sequence ID" value="CEO87651.1"/>
    <property type="molecule type" value="Genomic_DNA"/>
</dbReference>
<dbReference type="AlphaFoldDB" id="A0A0B7MI33"/>
<accession>A0A0B7MI33</accession>
<reference evidence="3" key="1">
    <citation type="submission" date="2015-01" db="EMBL/GenBank/DDBJ databases">
        <authorList>
            <person name="Manzoor Shahid"/>
            <person name="Zubair Saima"/>
        </authorList>
    </citation>
    <scope>NUCLEOTIDE SEQUENCE [LARGE SCALE GENOMIC DNA]</scope>
    <source>
        <strain evidence="3">Sp3</strain>
    </source>
</reference>
<evidence type="ECO:0000313" key="3">
    <source>
        <dbReference type="Proteomes" id="UP000046155"/>
    </source>
</evidence>
<dbReference type="Gene3D" id="1.10.10.2910">
    <property type="match status" value="1"/>
</dbReference>
<dbReference type="InterPro" id="IPR052345">
    <property type="entry name" value="Rad_response_metalloprotease"/>
</dbReference>
<dbReference type="Pfam" id="PF06114">
    <property type="entry name" value="Peptidase_M78"/>
    <property type="match status" value="1"/>
</dbReference>
<name>A0A0B7MI33_9FIRM</name>
<gene>
    <name evidence="2" type="ORF">SSCH_1170008</name>
</gene>
<evidence type="ECO:0000313" key="2">
    <source>
        <dbReference type="EMBL" id="CEO87651.1"/>
    </source>
</evidence>
<organism evidence="2 3">
    <name type="scientific">Syntrophaceticus schinkii</name>
    <dbReference type="NCBI Taxonomy" id="499207"/>
    <lineage>
        <taxon>Bacteria</taxon>
        <taxon>Bacillati</taxon>
        <taxon>Bacillota</taxon>
        <taxon>Clostridia</taxon>
        <taxon>Thermoanaerobacterales</taxon>
        <taxon>Thermoanaerobacterales Family III. Incertae Sedis</taxon>
        <taxon>Syntrophaceticus</taxon>
    </lineage>
</organism>
<proteinExistence type="predicted"/>
<dbReference type="InterPro" id="IPR010359">
    <property type="entry name" value="IrrE_HExxH"/>
</dbReference>
<keyword evidence="3" id="KW-1185">Reference proteome</keyword>
<dbReference type="RefSeq" id="WP_198142089.1">
    <property type="nucleotide sequence ID" value="NZ_CDRZ01000021.1"/>
</dbReference>
<dbReference type="Proteomes" id="UP000046155">
    <property type="component" value="Unassembled WGS sequence"/>
</dbReference>
<sequence length="284" mass="32690">MMQRQAWMRDYLIEQGQEALPFVGSSSIEDDPRTVAYEMRIALGLQDGWVADIPNWTRALRELQNRIESIGIILVVNGIVANNTKRKLNPDEFRGFVLVDDYAPLVFVNGADGKAAQMFTLGHELAHLWLGSSAIFDLRELQPASEKLERVSNMIAAEFLVPEDKLREIWFSTYREPEVYQTLARQFKVSELVVARRTLDLGFIKKEEFLDFYHKYKAKERSVPQSKKGGNFYATQNLRVGRYFAKTIKSAVEEGKLMYHDAYQLTGLYGKTFERFVETLELGI</sequence>
<dbReference type="PANTHER" id="PTHR43236">
    <property type="entry name" value="ANTITOXIN HIGA1"/>
    <property type="match status" value="1"/>
</dbReference>